<evidence type="ECO:0000313" key="12">
    <source>
        <dbReference type="EMBL" id="KAH6690719.1"/>
    </source>
</evidence>
<evidence type="ECO:0000256" key="7">
    <source>
        <dbReference type="ARBA" id="ARBA00023128"/>
    </source>
</evidence>
<keyword evidence="4" id="KW-0999">Mitochondrion inner membrane</keyword>
<dbReference type="AlphaFoldDB" id="A0A9P8VI07"/>
<comment type="similarity">
    <text evidence="2">Belongs to the MDM31/MDM32 family.</text>
</comment>
<evidence type="ECO:0000256" key="4">
    <source>
        <dbReference type="ARBA" id="ARBA00022792"/>
    </source>
</evidence>
<accession>A0A9P8VI07</accession>
<evidence type="ECO:0000256" key="11">
    <source>
        <dbReference type="SAM" id="Phobius"/>
    </source>
</evidence>
<dbReference type="PANTHER" id="PTHR31068:SF0">
    <property type="entry name" value="MITOCHONDRIAL DISTRIBUTION AND MORPHOLOGY PROTEIN 31"/>
    <property type="match status" value="1"/>
</dbReference>
<dbReference type="GO" id="GO:0005743">
    <property type="term" value="C:mitochondrial inner membrane"/>
    <property type="evidence" value="ECO:0007669"/>
    <property type="project" value="UniProtKB-SubCell"/>
</dbReference>
<dbReference type="EMBL" id="JAGSXJ010000006">
    <property type="protein sequence ID" value="KAH6690719.1"/>
    <property type="molecule type" value="Genomic_DNA"/>
</dbReference>
<evidence type="ECO:0000256" key="9">
    <source>
        <dbReference type="ARBA" id="ARBA00025191"/>
    </source>
</evidence>
<dbReference type="InterPro" id="IPR012571">
    <property type="entry name" value="Mdm31/Mdm32"/>
</dbReference>
<proteinExistence type="inferred from homology"/>
<feature type="compositionally biased region" description="Polar residues" evidence="10">
    <location>
        <begin position="88"/>
        <end position="111"/>
    </location>
</feature>
<feature type="compositionally biased region" description="Basic and acidic residues" evidence="10">
    <location>
        <begin position="128"/>
        <end position="139"/>
    </location>
</feature>
<keyword evidence="6 11" id="KW-1133">Transmembrane helix</keyword>
<feature type="transmembrane region" description="Helical" evidence="11">
    <location>
        <begin position="237"/>
        <end position="265"/>
    </location>
</feature>
<feature type="region of interest" description="Disordered" evidence="10">
    <location>
        <begin position="86"/>
        <end position="111"/>
    </location>
</feature>
<feature type="compositionally biased region" description="Pro residues" evidence="10">
    <location>
        <begin position="166"/>
        <end position="175"/>
    </location>
</feature>
<keyword evidence="5" id="KW-0809">Transit peptide</keyword>
<evidence type="ECO:0000256" key="6">
    <source>
        <dbReference type="ARBA" id="ARBA00022989"/>
    </source>
</evidence>
<reference evidence="12" key="1">
    <citation type="journal article" date="2021" name="Nat. Commun.">
        <title>Genetic determinants of endophytism in the Arabidopsis root mycobiome.</title>
        <authorList>
            <person name="Mesny F."/>
            <person name="Miyauchi S."/>
            <person name="Thiergart T."/>
            <person name="Pickel B."/>
            <person name="Atanasova L."/>
            <person name="Karlsson M."/>
            <person name="Huettel B."/>
            <person name="Barry K.W."/>
            <person name="Haridas S."/>
            <person name="Chen C."/>
            <person name="Bauer D."/>
            <person name="Andreopoulos W."/>
            <person name="Pangilinan J."/>
            <person name="LaButti K."/>
            <person name="Riley R."/>
            <person name="Lipzen A."/>
            <person name="Clum A."/>
            <person name="Drula E."/>
            <person name="Henrissat B."/>
            <person name="Kohler A."/>
            <person name="Grigoriev I.V."/>
            <person name="Martin F.M."/>
            <person name="Hacquard S."/>
        </authorList>
    </citation>
    <scope>NUCLEOTIDE SEQUENCE</scope>
    <source>
        <strain evidence="12">MPI-SDFR-AT-0117</strain>
    </source>
</reference>
<dbReference type="GO" id="GO:0007005">
    <property type="term" value="P:mitochondrion organization"/>
    <property type="evidence" value="ECO:0007669"/>
    <property type="project" value="InterPro"/>
</dbReference>
<name>A0A9P8VI07_9PEZI</name>
<dbReference type="PANTHER" id="PTHR31068">
    <property type="entry name" value="MITOCHONDRIAL DISTRIBUTION AND MORPHOLOGY PROTEIN 31"/>
    <property type="match status" value="1"/>
</dbReference>
<feature type="region of interest" description="Disordered" evidence="10">
    <location>
        <begin position="126"/>
        <end position="182"/>
    </location>
</feature>
<evidence type="ECO:0000313" key="13">
    <source>
        <dbReference type="Proteomes" id="UP000770015"/>
    </source>
</evidence>
<feature type="region of interest" description="Disordered" evidence="10">
    <location>
        <begin position="337"/>
        <end position="357"/>
    </location>
</feature>
<keyword evidence="8 11" id="KW-0472">Membrane</keyword>
<feature type="region of interest" description="Disordered" evidence="10">
    <location>
        <begin position="590"/>
        <end position="609"/>
    </location>
</feature>
<protein>
    <submittedName>
        <fullName evidence="12">Mitochondrial distribution and morphology protein</fullName>
    </submittedName>
</protein>
<sequence length="762" mass="84831">MSKATTGLLGRRFLASLREPALSTPFSSSRVSIACYGSCHSTGSLQNRPPRRTIHSEHPFSHSAKAHTPSTKRSLTGTGLLLIGFTTHVSPSPSQPGATAAESTQSGSSPTKLHRLARLAWQRGIHTSSKDLQRHDTNNKRPVAKQETPSKGEPVAPTQQQNASKPLPPPGQPETPHPEHEESIATTVSKYLHMPKMPHRPTREELLAAATGFWQRMKVRFKWASIRSMRPWNIDEWGAFVSWVLFGHLLWVLVGTTTFFSLLILSINTVFAQETLAKWVGDSLTESAGVTIVFESAIVPKWKDGVISFRNVFISRRPGQTRSTVSKGSSSSAAAAAAAAGQHQDVQPSETDEEDDGNYTQYDVTIANVNVTLSFLKWWNGKGLLKDVEVKGVRGVVDRTHVVWPDEPIDPYSYRHEHQPGDFEIDSFKLEDVLVTIHQPNDFRPFAVSIFSAEMPQLRKRYLFYDFLSATHMSGSFDGSLFTIHPRQVHGSMAGDNRDLASDLGEPSAWKKFSRLRIDGLKIDHLNRGVDGPFGWIYEGNVDIVADVMFPADAEEGITKVVSDFYDQLEEIVISNRLRLLQKDIAEDPLTPESGHISQNSSTHELPHFPSHAPSFEFPHHTTTPLAGMSSSPPPSEDDDRRYLIMDLRIHLNDVKAAVPLFTNHLSYINQALVRPIVAYINAKKAYIPISCRIVKRASDFDGSWTIFDCGLMDDMSAETYEAFARDVENQQSRVRRLRKVGFWTLSLAVHALFMGMAGAVV</sequence>
<evidence type="ECO:0000256" key="8">
    <source>
        <dbReference type="ARBA" id="ARBA00023136"/>
    </source>
</evidence>
<comment type="caution">
    <text evidence="12">The sequence shown here is derived from an EMBL/GenBank/DDBJ whole genome shotgun (WGS) entry which is preliminary data.</text>
</comment>
<dbReference type="OrthoDB" id="17678at2759"/>
<evidence type="ECO:0000256" key="10">
    <source>
        <dbReference type="SAM" id="MobiDB-lite"/>
    </source>
</evidence>
<comment type="function">
    <text evidence="9">Involved in the organization of the mitochondrial membranes and the global structure of the mitochondria. Also required for mitochondrial distribution and mobility as well as for the maintenance of mitochondrial DNA nucleoids structures.</text>
</comment>
<evidence type="ECO:0000256" key="5">
    <source>
        <dbReference type="ARBA" id="ARBA00022946"/>
    </source>
</evidence>
<feature type="transmembrane region" description="Helical" evidence="11">
    <location>
        <begin position="741"/>
        <end position="761"/>
    </location>
</feature>
<keyword evidence="7" id="KW-0496">Mitochondrion</keyword>
<evidence type="ECO:0000256" key="2">
    <source>
        <dbReference type="ARBA" id="ARBA00005687"/>
    </source>
</evidence>
<organism evidence="12 13">
    <name type="scientific">Plectosphaerella plurivora</name>
    <dbReference type="NCBI Taxonomy" id="936078"/>
    <lineage>
        <taxon>Eukaryota</taxon>
        <taxon>Fungi</taxon>
        <taxon>Dikarya</taxon>
        <taxon>Ascomycota</taxon>
        <taxon>Pezizomycotina</taxon>
        <taxon>Sordariomycetes</taxon>
        <taxon>Hypocreomycetidae</taxon>
        <taxon>Glomerellales</taxon>
        <taxon>Plectosphaerellaceae</taxon>
        <taxon>Plectosphaerella</taxon>
    </lineage>
</organism>
<keyword evidence="3 11" id="KW-0812">Transmembrane</keyword>
<comment type="subcellular location">
    <subcellularLocation>
        <location evidence="1">Mitochondrion inner membrane</location>
    </subcellularLocation>
</comment>
<dbReference type="Proteomes" id="UP000770015">
    <property type="component" value="Unassembled WGS sequence"/>
</dbReference>
<dbReference type="Pfam" id="PF08118">
    <property type="entry name" value="MDM31_MDM32"/>
    <property type="match status" value="1"/>
</dbReference>
<keyword evidence="13" id="KW-1185">Reference proteome</keyword>
<evidence type="ECO:0000256" key="1">
    <source>
        <dbReference type="ARBA" id="ARBA00004273"/>
    </source>
</evidence>
<feature type="region of interest" description="Disordered" evidence="10">
    <location>
        <begin position="41"/>
        <end position="74"/>
    </location>
</feature>
<evidence type="ECO:0000256" key="3">
    <source>
        <dbReference type="ARBA" id="ARBA00022692"/>
    </source>
</evidence>
<gene>
    <name evidence="12" type="ORF">F5X68DRAFT_150369</name>
</gene>
<dbReference type="GO" id="GO:0000001">
    <property type="term" value="P:mitochondrion inheritance"/>
    <property type="evidence" value="ECO:0007669"/>
    <property type="project" value="InterPro"/>
</dbReference>